<proteinExistence type="predicted"/>
<reference evidence="2 3" key="1">
    <citation type="journal article" date="2022" name="Allergy">
        <title>Genome assembly and annotation of Periplaneta americana reveal a comprehensive cockroach allergen profile.</title>
        <authorList>
            <person name="Wang L."/>
            <person name="Xiong Q."/>
            <person name="Saelim N."/>
            <person name="Wang L."/>
            <person name="Nong W."/>
            <person name="Wan A.T."/>
            <person name="Shi M."/>
            <person name="Liu X."/>
            <person name="Cao Q."/>
            <person name="Hui J.H.L."/>
            <person name="Sookrung N."/>
            <person name="Leung T.F."/>
            <person name="Tungtrongchitr A."/>
            <person name="Tsui S.K.W."/>
        </authorList>
    </citation>
    <scope>NUCLEOTIDE SEQUENCE [LARGE SCALE GENOMIC DNA]</scope>
    <source>
        <strain evidence="2">PWHHKU_190912</strain>
    </source>
</reference>
<evidence type="ECO:0000256" key="1">
    <source>
        <dbReference type="SAM" id="Phobius"/>
    </source>
</evidence>
<evidence type="ECO:0008006" key="4">
    <source>
        <dbReference type="Google" id="ProtNLM"/>
    </source>
</evidence>
<feature type="transmembrane region" description="Helical" evidence="1">
    <location>
        <begin position="348"/>
        <end position="366"/>
    </location>
</feature>
<evidence type="ECO:0000313" key="2">
    <source>
        <dbReference type="EMBL" id="KAJ4432618.1"/>
    </source>
</evidence>
<keyword evidence="3" id="KW-1185">Reference proteome</keyword>
<organism evidence="2 3">
    <name type="scientific">Periplaneta americana</name>
    <name type="common">American cockroach</name>
    <name type="synonym">Blatta americana</name>
    <dbReference type="NCBI Taxonomy" id="6978"/>
    <lineage>
        <taxon>Eukaryota</taxon>
        <taxon>Metazoa</taxon>
        <taxon>Ecdysozoa</taxon>
        <taxon>Arthropoda</taxon>
        <taxon>Hexapoda</taxon>
        <taxon>Insecta</taxon>
        <taxon>Pterygota</taxon>
        <taxon>Neoptera</taxon>
        <taxon>Polyneoptera</taxon>
        <taxon>Dictyoptera</taxon>
        <taxon>Blattodea</taxon>
        <taxon>Blattoidea</taxon>
        <taxon>Blattidae</taxon>
        <taxon>Blattinae</taxon>
        <taxon>Periplaneta</taxon>
    </lineage>
</organism>
<keyword evidence="1" id="KW-1133">Transmembrane helix</keyword>
<gene>
    <name evidence="2" type="ORF">ANN_21241</name>
</gene>
<accession>A0ABQ8SF43</accession>
<keyword evidence="1" id="KW-0812">Transmembrane</keyword>
<comment type="caution">
    <text evidence="2">The sequence shown here is derived from an EMBL/GenBank/DDBJ whole genome shotgun (WGS) entry which is preliminary data.</text>
</comment>
<feature type="transmembrane region" description="Helical" evidence="1">
    <location>
        <begin position="241"/>
        <end position="263"/>
    </location>
</feature>
<feature type="transmembrane region" description="Helical" evidence="1">
    <location>
        <begin position="316"/>
        <end position="342"/>
    </location>
</feature>
<protein>
    <recommendedName>
        <fullName evidence="4">Gustatory receptor</fullName>
    </recommendedName>
</protein>
<feature type="transmembrane region" description="Helical" evidence="1">
    <location>
        <begin position="213"/>
        <end position="235"/>
    </location>
</feature>
<evidence type="ECO:0000313" key="3">
    <source>
        <dbReference type="Proteomes" id="UP001148838"/>
    </source>
</evidence>
<name>A0ABQ8SF43_PERAM</name>
<keyword evidence="1" id="KW-0472">Membrane</keyword>
<dbReference type="EMBL" id="JAJSOF020000029">
    <property type="protein sequence ID" value="KAJ4432618.1"/>
    <property type="molecule type" value="Genomic_DNA"/>
</dbReference>
<feature type="transmembrane region" description="Helical" evidence="1">
    <location>
        <begin position="118"/>
        <end position="139"/>
    </location>
</feature>
<dbReference type="Proteomes" id="UP001148838">
    <property type="component" value="Unassembled WGS sequence"/>
</dbReference>
<sequence>MGEDDDGEEGRRRNPMPARTLLQSTNTKEAARLNVPIRWENHYQQWHFMLTVGDRHFSKMSRKKRSLYKFSSTRGNQRQSVVKGSSDFSSITILLSTLRILGVLPYQMNETGEMTFQLLSPAMIYSFALLVLLCFRTYVMQAKVWQKAMKIDDFSLSLFEMIKVLFLVPVHLVPLTHWPEIRKKVRYLNRWKTIQEEFRNVTGKKLVTDLRCISILAVIFAIVICVFFTSSNFLIKSYLSIWDLLSIMYCSMITTLLPITWSLSCRSFILAARLIEQEMSLHLSWFGPQRLRKIQQFKMLWFMLNKQARDLGESMGLTFGGLILVFFTLQVLCCYAFLFQLIIEIDDVHEILTVICSFVFGAIVYFQCTKSEEVSREVRIKD</sequence>